<sequence>MELVSLNSWNTTKIAIMRTKP</sequence>
<evidence type="ECO:0000313" key="1">
    <source>
        <dbReference type="EMBL" id="MBX59732.1"/>
    </source>
</evidence>
<protein>
    <submittedName>
        <fullName evidence="1">Uncharacterized protein</fullName>
    </submittedName>
</protein>
<dbReference type="EMBL" id="GGEC01079248">
    <property type="protein sequence ID" value="MBX59732.1"/>
    <property type="molecule type" value="Transcribed_RNA"/>
</dbReference>
<reference evidence="1" key="1">
    <citation type="submission" date="2018-02" db="EMBL/GenBank/DDBJ databases">
        <title>Rhizophora mucronata_Transcriptome.</title>
        <authorList>
            <person name="Meera S.P."/>
            <person name="Sreeshan A."/>
            <person name="Augustine A."/>
        </authorList>
    </citation>
    <scope>NUCLEOTIDE SEQUENCE</scope>
    <source>
        <tissue evidence="1">Leaf</tissue>
    </source>
</reference>
<name>A0A2P2PYB9_RHIMU</name>
<organism evidence="1">
    <name type="scientific">Rhizophora mucronata</name>
    <name type="common">Asiatic mangrove</name>
    <dbReference type="NCBI Taxonomy" id="61149"/>
    <lineage>
        <taxon>Eukaryota</taxon>
        <taxon>Viridiplantae</taxon>
        <taxon>Streptophyta</taxon>
        <taxon>Embryophyta</taxon>
        <taxon>Tracheophyta</taxon>
        <taxon>Spermatophyta</taxon>
        <taxon>Magnoliopsida</taxon>
        <taxon>eudicotyledons</taxon>
        <taxon>Gunneridae</taxon>
        <taxon>Pentapetalae</taxon>
        <taxon>rosids</taxon>
        <taxon>fabids</taxon>
        <taxon>Malpighiales</taxon>
        <taxon>Rhizophoraceae</taxon>
        <taxon>Rhizophora</taxon>
    </lineage>
</organism>
<proteinExistence type="predicted"/>
<dbReference type="AlphaFoldDB" id="A0A2P2PYB9"/>
<accession>A0A2P2PYB9</accession>